<evidence type="ECO:0000313" key="10">
    <source>
        <dbReference type="Proteomes" id="UP000617628"/>
    </source>
</evidence>
<sequence>MKMRTLSVFVGLVVSTALSHGEERYEPEWESLKKHNAVPEWFADAKLGVYFHWGVYNVPGNGNEWYGRFMYEYDRRKKWGQDIYEYHTKTYGRDVHYHDFVPQWKADAFSAKDWVDQFEYMGAKFIGTIAEHHDGFSLWESEVNPWNSKDMGPGIDVVGEIADEVKKRDIKFMATFHHGFHMMFYPKPETSWLRPASETLVAYEDCEVPQDPKYKKLYCNLPYDEAQDLWLEKLNEVIEEHCPDYLWMDFGPRFLSEGHRKQFLTNYFNKAQELNKDVVVNTKGTYFPTDVAVVNLERATIEDIAPEVWVTDFQIGSGWAYNKDKRGSIDPRKAIRILAEVVSKNGVMILSAAPMAEGIIPEEQVASMKAIGDWLQLYGEAIYSTRPFVAFGQGPTTLKRDPEDEWNNYGKIKAGLYDLNSADIRYTRKADTVYAIQLGWPGPAENILLEVFADEAKELEVKSVEVLGSEETIKWKRVRGGLKLTSPKLEPAEGDAAIVYKIEVES</sequence>
<dbReference type="PANTHER" id="PTHR10030:SF37">
    <property type="entry name" value="ALPHA-L-FUCOSIDASE-RELATED"/>
    <property type="match status" value="1"/>
</dbReference>
<evidence type="ECO:0000256" key="1">
    <source>
        <dbReference type="ARBA" id="ARBA00004071"/>
    </source>
</evidence>
<keyword evidence="10" id="KW-1185">Reference proteome</keyword>
<comment type="function">
    <text evidence="1">Alpha-L-fucosidase is responsible for hydrolyzing the alpha-1,6-linked fucose joined to the reducing-end N-acetylglucosamine of the carbohydrate moieties of glycoproteins.</text>
</comment>
<dbReference type="InterPro" id="IPR013780">
    <property type="entry name" value="Glyco_hydro_b"/>
</dbReference>
<keyword evidence="4" id="KW-0732">Signal</keyword>
<dbReference type="AlphaFoldDB" id="A0A934VR96"/>
<gene>
    <name evidence="9" type="ORF">JIN87_12550</name>
</gene>
<evidence type="ECO:0000259" key="7">
    <source>
        <dbReference type="Pfam" id="PF01120"/>
    </source>
</evidence>
<dbReference type="Proteomes" id="UP000617628">
    <property type="component" value="Unassembled WGS sequence"/>
</dbReference>
<evidence type="ECO:0000256" key="6">
    <source>
        <dbReference type="ARBA" id="ARBA00023295"/>
    </source>
</evidence>
<dbReference type="Gene3D" id="3.20.20.80">
    <property type="entry name" value="Glycosidases"/>
    <property type="match status" value="1"/>
</dbReference>
<organism evidence="9 10">
    <name type="scientific">Pelagicoccus mobilis</name>
    <dbReference type="NCBI Taxonomy" id="415221"/>
    <lineage>
        <taxon>Bacteria</taxon>
        <taxon>Pseudomonadati</taxon>
        <taxon>Verrucomicrobiota</taxon>
        <taxon>Opitutia</taxon>
        <taxon>Puniceicoccales</taxon>
        <taxon>Pelagicoccaceae</taxon>
        <taxon>Pelagicoccus</taxon>
    </lineage>
</organism>
<feature type="domain" description="Alpha-L-fucosidase C-terminal" evidence="8">
    <location>
        <begin position="419"/>
        <end position="500"/>
    </location>
</feature>
<dbReference type="GO" id="GO:0004560">
    <property type="term" value="F:alpha-L-fucosidase activity"/>
    <property type="evidence" value="ECO:0007669"/>
    <property type="project" value="InterPro"/>
</dbReference>
<dbReference type="SUPFAM" id="SSF51445">
    <property type="entry name" value="(Trans)glycosidases"/>
    <property type="match status" value="1"/>
</dbReference>
<comment type="caution">
    <text evidence="9">The sequence shown here is derived from an EMBL/GenBank/DDBJ whole genome shotgun (WGS) entry which is preliminary data.</text>
</comment>
<evidence type="ECO:0000256" key="3">
    <source>
        <dbReference type="ARBA" id="ARBA00012662"/>
    </source>
</evidence>
<dbReference type="RefSeq" id="WP_234033385.1">
    <property type="nucleotide sequence ID" value="NZ_JAENIL010000021.1"/>
</dbReference>
<keyword evidence="6" id="KW-0326">Glycosidase</keyword>
<evidence type="ECO:0000256" key="5">
    <source>
        <dbReference type="ARBA" id="ARBA00022801"/>
    </source>
</evidence>
<feature type="domain" description="Glycoside hydrolase family 29 N-terminal" evidence="7">
    <location>
        <begin position="15"/>
        <end position="380"/>
    </location>
</feature>
<dbReference type="EC" id="3.2.1.51" evidence="3"/>
<evidence type="ECO:0000256" key="4">
    <source>
        <dbReference type="ARBA" id="ARBA00022729"/>
    </source>
</evidence>
<evidence type="ECO:0000256" key="2">
    <source>
        <dbReference type="ARBA" id="ARBA00007951"/>
    </source>
</evidence>
<accession>A0A934VR96</accession>
<dbReference type="Pfam" id="PF01120">
    <property type="entry name" value="Alpha_L_fucos"/>
    <property type="match status" value="1"/>
</dbReference>
<dbReference type="SMART" id="SM00812">
    <property type="entry name" value="Alpha_L_fucos"/>
    <property type="match status" value="1"/>
</dbReference>
<dbReference type="Gene3D" id="2.60.40.1180">
    <property type="entry name" value="Golgi alpha-mannosidase II"/>
    <property type="match status" value="1"/>
</dbReference>
<dbReference type="Pfam" id="PF16757">
    <property type="entry name" value="Fucosidase_C"/>
    <property type="match status" value="1"/>
</dbReference>
<dbReference type="PRINTS" id="PR00741">
    <property type="entry name" value="GLHYDRLASE29"/>
</dbReference>
<name>A0A934VR96_9BACT</name>
<dbReference type="PANTHER" id="PTHR10030">
    <property type="entry name" value="ALPHA-L-FUCOSIDASE"/>
    <property type="match status" value="1"/>
</dbReference>
<keyword evidence="5" id="KW-0378">Hydrolase</keyword>
<dbReference type="InterPro" id="IPR017853">
    <property type="entry name" value="GH"/>
</dbReference>
<reference evidence="9" key="1">
    <citation type="submission" date="2021-01" db="EMBL/GenBank/DDBJ databases">
        <title>Modified the classification status of verrucomicrobia.</title>
        <authorList>
            <person name="Feng X."/>
        </authorList>
    </citation>
    <scope>NUCLEOTIDE SEQUENCE</scope>
    <source>
        <strain evidence="9">KCTC 13126</strain>
    </source>
</reference>
<protein>
    <recommendedName>
        <fullName evidence="3">alpha-L-fucosidase</fullName>
        <ecNumber evidence="3">3.2.1.51</ecNumber>
    </recommendedName>
</protein>
<evidence type="ECO:0000313" key="9">
    <source>
        <dbReference type="EMBL" id="MBK1877700.1"/>
    </source>
</evidence>
<dbReference type="GO" id="GO:0006004">
    <property type="term" value="P:fucose metabolic process"/>
    <property type="evidence" value="ECO:0007669"/>
    <property type="project" value="InterPro"/>
</dbReference>
<dbReference type="GO" id="GO:0005764">
    <property type="term" value="C:lysosome"/>
    <property type="evidence" value="ECO:0007669"/>
    <property type="project" value="TreeGrafter"/>
</dbReference>
<dbReference type="InterPro" id="IPR000933">
    <property type="entry name" value="Glyco_hydro_29"/>
</dbReference>
<dbReference type="InterPro" id="IPR016286">
    <property type="entry name" value="FUC_metazoa-typ"/>
</dbReference>
<dbReference type="GO" id="GO:0016139">
    <property type="term" value="P:glycoside catabolic process"/>
    <property type="evidence" value="ECO:0007669"/>
    <property type="project" value="TreeGrafter"/>
</dbReference>
<evidence type="ECO:0000259" key="8">
    <source>
        <dbReference type="Pfam" id="PF16757"/>
    </source>
</evidence>
<proteinExistence type="inferred from homology"/>
<comment type="similarity">
    <text evidence="2">Belongs to the glycosyl hydrolase 29 family.</text>
</comment>
<dbReference type="EMBL" id="JAENIL010000021">
    <property type="protein sequence ID" value="MBK1877700.1"/>
    <property type="molecule type" value="Genomic_DNA"/>
</dbReference>
<dbReference type="InterPro" id="IPR031919">
    <property type="entry name" value="Fucosidase_C"/>
</dbReference>
<dbReference type="InterPro" id="IPR057739">
    <property type="entry name" value="Glyco_hydro_29_N"/>
</dbReference>